<dbReference type="Proteomes" id="UP001054837">
    <property type="component" value="Unassembled WGS sequence"/>
</dbReference>
<dbReference type="EMBL" id="BPLQ01015720">
    <property type="protein sequence ID" value="GIY90753.1"/>
    <property type="molecule type" value="Genomic_DNA"/>
</dbReference>
<protein>
    <recommendedName>
        <fullName evidence="4">Transformer</fullName>
    </recommendedName>
</protein>
<evidence type="ECO:0000313" key="2">
    <source>
        <dbReference type="EMBL" id="GIY90753.1"/>
    </source>
</evidence>
<feature type="compositionally biased region" description="Basic and acidic residues" evidence="1">
    <location>
        <begin position="1"/>
        <end position="17"/>
    </location>
</feature>
<reference evidence="2 3" key="1">
    <citation type="submission" date="2021-06" db="EMBL/GenBank/DDBJ databases">
        <title>Caerostris darwini draft genome.</title>
        <authorList>
            <person name="Kono N."/>
            <person name="Arakawa K."/>
        </authorList>
    </citation>
    <scope>NUCLEOTIDE SEQUENCE [LARGE SCALE GENOMIC DNA]</scope>
</reference>
<gene>
    <name evidence="2" type="ORF">CDAR_575821</name>
</gene>
<dbReference type="AlphaFoldDB" id="A0AAV4XA99"/>
<organism evidence="2 3">
    <name type="scientific">Caerostris darwini</name>
    <dbReference type="NCBI Taxonomy" id="1538125"/>
    <lineage>
        <taxon>Eukaryota</taxon>
        <taxon>Metazoa</taxon>
        <taxon>Ecdysozoa</taxon>
        <taxon>Arthropoda</taxon>
        <taxon>Chelicerata</taxon>
        <taxon>Arachnida</taxon>
        <taxon>Araneae</taxon>
        <taxon>Araneomorphae</taxon>
        <taxon>Entelegynae</taxon>
        <taxon>Araneoidea</taxon>
        <taxon>Araneidae</taxon>
        <taxon>Caerostris</taxon>
    </lineage>
</organism>
<evidence type="ECO:0000256" key="1">
    <source>
        <dbReference type="SAM" id="MobiDB-lite"/>
    </source>
</evidence>
<evidence type="ECO:0000313" key="3">
    <source>
        <dbReference type="Proteomes" id="UP001054837"/>
    </source>
</evidence>
<feature type="region of interest" description="Disordered" evidence="1">
    <location>
        <begin position="1"/>
        <end position="38"/>
    </location>
</feature>
<comment type="caution">
    <text evidence="2">The sequence shown here is derived from an EMBL/GenBank/DDBJ whole genome shotgun (WGS) entry which is preliminary data.</text>
</comment>
<keyword evidence="3" id="KW-1185">Reference proteome</keyword>
<name>A0AAV4XA99_9ARAC</name>
<accession>A0AAV4XA99</accession>
<proteinExistence type="predicted"/>
<evidence type="ECO:0008006" key="4">
    <source>
        <dbReference type="Google" id="ProtNLM"/>
    </source>
</evidence>
<sequence length="78" mass="9301">MEKKYSHNACTKEKDENIPETTPVFFKRPPPQPYNKEGGEEIRLRYTVQETDLHMSQRLRPRFVMRFSPCQGKNRSKS</sequence>